<comment type="catalytic activity">
    <reaction evidence="19">
        <text>an N-acetyl-alpha-neuraminyl-(2-&gt;3)-beta-D-galactosyl-(1-&gt;4)-N-acetyl-beta-D-glucosaminyl derivative + GDP-beta-L-fucose = an alpha-Neu5Ac-(2-&gt;3)-beta-D-Gal-(1-&gt;4)-[alpha-L-Fuc-(1-&gt;3)]-beta-D-GlcNAc derivative + GDP + H(+)</text>
        <dbReference type="Rhea" id="RHEA:56076"/>
        <dbReference type="ChEBI" id="CHEBI:15378"/>
        <dbReference type="ChEBI" id="CHEBI:57273"/>
        <dbReference type="ChEBI" id="CHEBI:58189"/>
        <dbReference type="ChEBI" id="CHEBI:136545"/>
        <dbReference type="ChEBI" id="CHEBI:139509"/>
    </reaction>
    <physiologicalReaction direction="left-to-right" evidence="19">
        <dbReference type="Rhea" id="RHEA:56077"/>
    </physiologicalReaction>
</comment>
<dbReference type="Proteomes" id="UP000694523">
    <property type="component" value="Unplaced"/>
</dbReference>
<evidence type="ECO:0000313" key="27">
    <source>
        <dbReference type="Ensembl" id="ENSNMLP00000020965.1"/>
    </source>
</evidence>
<keyword evidence="11" id="KW-0443">Lipid metabolism</keyword>
<proteinExistence type="inferred from homology"/>
<evidence type="ECO:0000256" key="15">
    <source>
        <dbReference type="ARBA" id="ARBA00029329"/>
    </source>
</evidence>
<keyword evidence="13" id="KW-1015">Disulfide bond</keyword>
<evidence type="ECO:0000256" key="9">
    <source>
        <dbReference type="ARBA" id="ARBA00022989"/>
    </source>
</evidence>
<comment type="pathway">
    <text evidence="2">Glycolipid biosynthesis.</text>
</comment>
<dbReference type="GO" id="GO:0032580">
    <property type="term" value="C:Golgi cisterna membrane"/>
    <property type="evidence" value="ECO:0007669"/>
    <property type="project" value="UniProtKB-SubCell"/>
</dbReference>
<comment type="subcellular location">
    <subcellularLocation>
        <location evidence="24">Golgi apparatus</location>
        <location evidence="24">Golgi stack membrane</location>
        <topology evidence="24">Single-pass type II membrane protein</topology>
    </subcellularLocation>
    <subcellularLocation>
        <location evidence="21">Golgi apparatus</location>
        <location evidence="21">trans-Golgi network membrane</location>
        <topology evidence="21">Single-pass type II membrane protein</topology>
    </subcellularLocation>
</comment>
<evidence type="ECO:0000259" key="25">
    <source>
        <dbReference type="Pfam" id="PF00852"/>
    </source>
</evidence>
<evidence type="ECO:0000256" key="12">
    <source>
        <dbReference type="ARBA" id="ARBA00023136"/>
    </source>
</evidence>
<evidence type="ECO:0000256" key="19">
    <source>
        <dbReference type="ARBA" id="ARBA00036481"/>
    </source>
</evidence>
<evidence type="ECO:0000256" key="7">
    <source>
        <dbReference type="ARBA" id="ARBA00022692"/>
    </source>
</evidence>
<dbReference type="EC" id="2.4.1.-" evidence="24"/>
<comment type="catalytic activity">
    <reaction evidence="22">
        <text>beta-D-Gal-(1-&gt;4)-beta-D-GlcNAc-(1-&gt;3)-beta-D-Gal-(1-&gt;4)-D-Glc + GDP-beta-L-fucose = beta-D-Gal-(1-&gt;4)-[alpha-L-Fuc-(1-&gt;3)]-beta-D-GlcNAc-(1-&gt;3)-beta-D-Gal-(1-&gt;4)-D-Glc + GDP + H(+)</text>
        <dbReference type="Rhea" id="RHEA:77187"/>
        <dbReference type="ChEBI" id="CHEBI:15378"/>
        <dbReference type="ChEBI" id="CHEBI:57273"/>
        <dbReference type="ChEBI" id="CHEBI:58189"/>
        <dbReference type="ChEBI" id="CHEBI:60239"/>
        <dbReference type="ChEBI" id="CHEBI:61352"/>
    </reaction>
    <physiologicalReaction direction="left-to-right" evidence="22">
        <dbReference type="Rhea" id="RHEA:77188"/>
    </physiologicalReaction>
</comment>
<dbReference type="PANTHER" id="PTHR11929">
    <property type="entry name" value="ALPHA- 1,3 -FUCOSYLTRANSFERASE"/>
    <property type="match status" value="1"/>
</dbReference>
<comment type="pathway">
    <text evidence="1">Protein modification; protein glycosylation.</text>
</comment>
<dbReference type="InterPro" id="IPR031481">
    <property type="entry name" value="Glyco_tran_10_N"/>
</dbReference>
<dbReference type="FunFam" id="3.40.50.11660:FF:000001">
    <property type="entry name" value="alpha-(1,3)-fucosyltransferase 9"/>
    <property type="match status" value="1"/>
</dbReference>
<keyword evidence="14" id="KW-0325">Glycoprotein</keyword>
<comment type="catalytic activity">
    <reaction evidence="17">
        <text>an alpha-Neu5Ac-(2-&gt;3)-beta-D-Gal-(1-&gt;4)-beta-D-GlcNAc-(1-&gt;3)-beta-D-Gal-(1-&gt;4)-beta-D-GlcNAc derivative + GDP-beta-L-fucose = an alpha-Neu5Ac-(2-&gt;3)-beta-D-Gal-(1-&gt;4)-beta-D-GlcNAc-(1-&gt;3)-beta-D-Gal-(1-&gt;4)-[alpha-L-Fuc-(1-&gt;3)]-beta-D-GlcNAc derivative + GDP + H(+)</text>
        <dbReference type="Rhea" id="RHEA:68044"/>
        <dbReference type="ChEBI" id="CHEBI:15378"/>
        <dbReference type="ChEBI" id="CHEBI:57273"/>
        <dbReference type="ChEBI" id="CHEBI:58189"/>
        <dbReference type="ChEBI" id="CHEBI:145343"/>
        <dbReference type="ChEBI" id="CHEBI:176900"/>
    </reaction>
    <physiologicalReaction direction="left-to-right" evidence="17">
        <dbReference type="Rhea" id="RHEA:68045"/>
    </physiologicalReaction>
</comment>
<evidence type="ECO:0000256" key="6">
    <source>
        <dbReference type="ARBA" id="ARBA00022679"/>
    </source>
</evidence>
<evidence type="ECO:0000256" key="4">
    <source>
        <dbReference type="ARBA" id="ARBA00011738"/>
    </source>
</evidence>
<comment type="catalytic activity">
    <reaction evidence="16">
        <text>alpha-D-galactosyl-(1-&gt;3)-beta-D-galactosyl-(1-&gt;4)-N-acetyl-beta-D-glucosaminyl-(1-&gt;3)-beta-D-galactosyl-(1-&gt;4)-beta-D-glucosyl-(1&lt;-&gt;1')-ceramide + GDP-beta-L-fucose = a neolactoside IV(3)-alpha-Gal,III(3)-alpha-Fuc-nLc4Cer + GDP + H(+)</text>
        <dbReference type="Rhea" id="RHEA:48380"/>
        <dbReference type="ChEBI" id="CHEBI:15378"/>
        <dbReference type="ChEBI" id="CHEBI:57273"/>
        <dbReference type="ChEBI" id="CHEBI:58189"/>
        <dbReference type="ChEBI" id="CHEBI:90380"/>
        <dbReference type="ChEBI" id="CHEBI:90381"/>
    </reaction>
    <physiologicalReaction direction="left-to-right" evidence="16">
        <dbReference type="Rhea" id="RHEA:48381"/>
    </physiologicalReaction>
</comment>
<evidence type="ECO:0000256" key="24">
    <source>
        <dbReference type="RuleBase" id="RU003832"/>
    </source>
</evidence>
<dbReference type="Pfam" id="PF00852">
    <property type="entry name" value="Glyco_transf_10"/>
    <property type="match status" value="1"/>
</dbReference>
<comment type="subunit">
    <text evidence="4">Homodimer.</text>
</comment>
<keyword evidence="5 24" id="KW-0328">Glycosyltransferase</keyword>
<evidence type="ECO:0000256" key="23">
    <source>
        <dbReference type="ARBA" id="ARBA00043838"/>
    </source>
</evidence>
<evidence type="ECO:0000256" key="16">
    <source>
        <dbReference type="ARBA" id="ARBA00036053"/>
    </source>
</evidence>
<dbReference type="Pfam" id="PF17039">
    <property type="entry name" value="Glyco_tran_10_N"/>
    <property type="match status" value="1"/>
</dbReference>
<evidence type="ECO:0000256" key="5">
    <source>
        <dbReference type="ARBA" id="ARBA00022676"/>
    </source>
</evidence>
<dbReference type="InterPro" id="IPR001503">
    <property type="entry name" value="Glyco_trans_10"/>
</dbReference>
<keyword evidence="28" id="KW-1185">Reference proteome</keyword>
<evidence type="ECO:0000259" key="26">
    <source>
        <dbReference type="Pfam" id="PF17039"/>
    </source>
</evidence>
<evidence type="ECO:0000256" key="10">
    <source>
        <dbReference type="ARBA" id="ARBA00023034"/>
    </source>
</evidence>
<dbReference type="InterPro" id="IPR038577">
    <property type="entry name" value="GT10-like_C_sf"/>
</dbReference>
<protein>
    <recommendedName>
        <fullName evidence="24">Fucosyltransferase</fullName>
        <ecNumber evidence="24">2.4.1.-</ecNumber>
    </recommendedName>
</protein>
<evidence type="ECO:0000256" key="13">
    <source>
        <dbReference type="ARBA" id="ARBA00023157"/>
    </source>
</evidence>
<evidence type="ECO:0000256" key="8">
    <source>
        <dbReference type="ARBA" id="ARBA00022968"/>
    </source>
</evidence>
<feature type="domain" description="Fucosyltransferase C-terminal" evidence="25">
    <location>
        <begin position="179"/>
        <end position="352"/>
    </location>
</feature>
<dbReference type="AlphaFoldDB" id="A0A8C6TIL7"/>
<comment type="catalytic activity">
    <reaction evidence="20">
        <text>a neolactoside nLc4Cer + GDP-beta-L-fucose = a neolactoside III(3)-alpha-Fuc-nLc4Cer + GDP + H(+)</text>
        <dbReference type="Rhea" id="RHEA:48376"/>
        <dbReference type="ChEBI" id="CHEBI:15378"/>
        <dbReference type="ChEBI" id="CHEBI:57273"/>
        <dbReference type="ChEBI" id="CHEBI:58189"/>
        <dbReference type="ChEBI" id="CHEBI:90376"/>
        <dbReference type="ChEBI" id="CHEBI:90379"/>
    </reaction>
    <physiologicalReaction direction="left-to-right" evidence="20">
        <dbReference type="Rhea" id="RHEA:48377"/>
    </physiologicalReaction>
</comment>
<evidence type="ECO:0000256" key="2">
    <source>
        <dbReference type="ARBA" id="ARBA00004934"/>
    </source>
</evidence>
<comment type="similarity">
    <text evidence="3 24">Belongs to the glycosyltransferase 10 family.</text>
</comment>
<dbReference type="UniPathway" id="UPA00378"/>
<evidence type="ECO:0000256" key="3">
    <source>
        <dbReference type="ARBA" id="ARBA00008919"/>
    </source>
</evidence>
<sequence length="361" mass="42658">MSSSVWKSVYVRIVVGVLGVTLFSWPVFFTYNSESLPTYGLSLISPKPPANCSRVGKDEDELIILIWMWPFGSKFGFSYAHYDITGCHLTTNKTLYSKAHAVMIHHRNILLKTLPKEPRPYFQKWVWYNLESPTNTRKSPALNDLFNLTCSYRRDSDVLTPYGSLVPISEEDGLFTRVPMKERLVCWIVSNWNSRYKRIQYYNELKKHIEIKTYGRAFGEYISNDKYIEIMTSCKFYLSFENSIHKDYITEKFFRPMEYGAVPVVLGPPRQNYEIHAPGHAFIHVDDFPSPKELAERLKHLDQHTDEYMDFFEWRNSFKAVSGRFGLEQTCRTCHYLKKQKRYQVFRDLNKWFWDTNVTNP</sequence>
<dbReference type="SUPFAM" id="SSF53756">
    <property type="entry name" value="UDP-Glycosyltransferase/glycogen phosphorylase"/>
    <property type="match status" value="1"/>
</dbReference>
<organism evidence="27 28">
    <name type="scientific">Neogobius melanostomus</name>
    <name type="common">round goby</name>
    <dbReference type="NCBI Taxonomy" id="47308"/>
    <lineage>
        <taxon>Eukaryota</taxon>
        <taxon>Metazoa</taxon>
        <taxon>Chordata</taxon>
        <taxon>Craniata</taxon>
        <taxon>Vertebrata</taxon>
        <taxon>Euteleostomi</taxon>
        <taxon>Actinopterygii</taxon>
        <taxon>Neopterygii</taxon>
        <taxon>Teleostei</taxon>
        <taxon>Neoteleostei</taxon>
        <taxon>Acanthomorphata</taxon>
        <taxon>Gobiaria</taxon>
        <taxon>Gobiiformes</taxon>
        <taxon>Gobioidei</taxon>
        <taxon>Gobiidae</taxon>
        <taxon>Benthophilinae</taxon>
        <taxon>Neogobiini</taxon>
        <taxon>Neogobius</taxon>
    </lineage>
</organism>
<reference evidence="27" key="1">
    <citation type="submission" date="2025-08" db="UniProtKB">
        <authorList>
            <consortium name="Ensembl"/>
        </authorList>
    </citation>
    <scope>IDENTIFICATION</scope>
</reference>
<comment type="catalytic activity">
    <reaction evidence="15">
        <text>a beta-D-galactosyl-(1-&gt;4)-N-acetyl-beta-D-glucosaminyl derivative + GDP-beta-L-fucose = a beta-D-galactosyl-(1-&gt;4)-[alpha-L-fucosyl-(1-&gt;3)]-N-acetyl-beta-D-glucosaminyl derivative + GDP + H(+)</text>
        <dbReference type="Rhea" id="RHEA:14257"/>
        <dbReference type="ChEBI" id="CHEBI:15378"/>
        <dbReference type="ChEBI" id="CHEBI:57273"/>
        <dbReference type="ChEBI" id="CHEBI:58189"/>
        <dbReference type="ChEBI" id="CHEBI:133507"/>
        <dbReference type="ChEBI" id="CHEBI:137941"/>
        <dbReference type="EC" id="2.4.1.152"/>
    </reaction>
    <physiologicalReaction direction="left-to-right" evidence="15">
        <dbReference type="Rhea" id="RHEA:14258"/>
    </physiologicalReaction>
</comment>
<accession>A0A8C6TIL7</accession>
<dbReference type="PANTHER" id="PTHR11929:SF10">
    <property type="entry name" value="4-GALACTOSYL-N-ACETYLGLUCOSAMINIDE 3-ALPHA-L-FUCOSYLTRANSFERASE 9"/>
    <property type="match status" value="1"/>
</dbReference>
<evidence type="ECO:0000256" key="14">
    <source>
        <dbReference type="ARBA" id="ARBA00023180"/>
    </source>
</evidence>
<dbReference type="Gene3D" id="3.40.50.11660">
    <property type="entry name" value="Glycosyl transferase family 10, C-terminal domain"/>
    <property type="match status" value="1"/>
</dbReference>
<evidence type="ECO:0000256" key="22">
    <source>
        <dbReference type="ARBA" id="ARBA00043828"/>
    </source>
</evidence>
<dbReference type="GO" id="GO:0006629">
    <property type="term" value="P:lipid metabolic process"/>
    <property type="evidence" value="ECO:0007669"/>
    <property type="project" value="UniProtKB-KW"/>
</dbReference>
<keyword evidence="8" id="KW-0735">Signal-anchor</keyword>
<keyword evidence="10 24" id="KW-0333">Golgi apparatus</keyword>
<evidence type="ECO:0000256" key="18">
    <source>
        <dbReference type="ARBA" id="ARBA00036295"/>
    </source>
</evidence>
<evidence type="ECO:0000313" key="28">
    <source>
        <dbReference type="Proteomes" id="UP000694523"/>
    </source>
</evidence>
<evidence type="ECO:0000256" key="17">
    <source>
        <dbReference type="ARBA" id="ARBA00036234"/>
    </source>
</evidence>
<keyword evidence="9 24" id="KW-1133">Transmembrane helix</keyword>
<dbReference type="Ensembl" id="ENSNMLT00000023506.1">
    <property type="protein sequence ID" value="ENSNMLP00000020965.1"/>
    <property type="gene ID" value="ENSNMLG00000013638.1"/>
</dbReference>
<reference evidence="27" key="2">
    <citation type="submission" date="2025-09" db="UniProtKB">
        <authorList>
            <consortium name="Ensembl"/>
        </authorList>
    </citation>
    <scope>IDENTIFICATION</scope>
</reference>
<feature type="transmembrane region" description="Helical" evidence="24">
    <location>
        <begin position="9"/>
        <end position="28"/>
    </location>
</feature>
<evidence type="ECO:0000256" key="11">
    <source>
        <dbReference type="ARBA" id="ARBA00023098"/>
    </source>
</evidence>
<evidence type="ECO:0000256" key="21">
    <source>
        <dbReference type="ARBA" id="ARBA00037848"/>
    </source>
</evidence>
<dbReference type="GO" id="GO:0017083">
    <property type="term" value="F:4-galactosyl-N-acetylglucosaminide 3-alpha-L-fucosyltransferase activity"/>
    <property type="evidence" value="ECO:0007669"/>
    <property type="project" value="UniProtKB-EC"/>
</dbReference>
<evidence type="ECO:0000256" key="1">
    <source>
        <dbReference type="ARBA" id="ARBA00004922"/>
    </source>
</evidence>
<dbReference type="InterPro" id="IPR055270">
    <property type="entry name" value="Glyco_tran_10_C"/>
</dbReference>
<keyword evidence="6 24" id="KW-0808">Transferase</keyword>
<keyword evidence="12 24" id="KW-0472">Membrane</keyword>
<comment type="catalytic activity">
    <reaction evidence="23">
        <text>an alpha-L-Fuc-(1-&gt;2)-beta-D-Gal-(1-&gt;4)-beta-D-GlcNAc derivative + GDP-beta-L-fucose = an alpha-L-Fuc-(1-&gt;2)-beta-D-Gal-(1-&gt;4)-[alpha-L-Fuc-(1-&gt;3)]-beta-D-GlcNAc derivative + GDP + H(+)</text>
        <dbReference type="Rhea" id="RHEA:77191"/>
        <dbReference type="ChEBI" id="CHEBI:15378"/>
        <dbReference type="ChEBI" id="CHEBI:57273"/>
        <dbReference type="ChEBI" id="CHEBI:58189"/>
        <dbReference type="ChEBI" id="CHEBI:133510"/>
        <dbReference type="ChEBI" id="CHEBI:195560"/>
    </reaction>
    <physiologicalReaction direction="left-to-right" evidence="23">
        <dbReference type="Rhea" id="RHEA:77192"/>
    </physiologicalReaction>
</comment>
<comment type="catalytic activity">
    <reaction evidence="18">
        <text>alpha-N-glycoloylneuraminosyl-(2-&gt;3)-beta-D-galactosyl-(1-&gt;4)-N-acetyl-beta-D-glucosaminyl-(1-&gt;3)-beta-D-galactosyl-(1-&gt;4)-N-acetyl-beta-D-glucosaminyl-(1-&gt;3)-beta-D-galactosyl-(1-&gt;4)-beta-D-glucosyl-(1&lt;-&gt;1')-ceramide + GDP-beta-L-fucose = alpha-N-glycoloylneuraminosyl-(2-&gt;3)-beta-D-galactosyl-(1-&gt;4)-N-acetyl-beta-D-glucosaminyl-(1-&gt;3)-beta-D-galactosyl-(1-&gt;4)-[alpha-L-fucosyl-(1-&gt;3)]-N-acetyl-beta-D-glucosaminyl-(1-&gt;3)-beta-D-galactosyl-(1-&gt;4)-beta-D-glucosyl-(1&lt;-&gt;1')-ceramide + GDP + H(+)</text>
        <dbReference type="Rhea" id="RHEA:48388"/>
        <dbReference type="ChEBI" id="CHEBI:15378"/>
        <dbReference type="ChEBI" id="CHEBI:57273"/>
        <dbReference type="ChEBI" id="CHEBI:58189"/>
        <dbReference type="ChEBI" id="CHEBI:90383"/>
        <dbReference type="ChEBI" id="CHEBI:90384"/>
    </reaction>
    <physiologicalReaction direction="left-to-right" evidence="18">
        <dbReference type="Rhea" id="RHEA:48389"/>
    </physiologicalReaction>
</comment>
<evidence type="ECO:0000256" key="20">
    <source>
        <dbReference type="ARBA" id="ARBA00036757"/>
    </source>
</evidence>
<feature type="domain" description="Fucosyltransferase N-terminal" evidence="26">
    <location>
        <begin position="61"/>
        <end position="163"/>
    </location>
</feature>
<name>A0A8C6TIL7_9GOBI</name>
<keyword evidence="7 24" id="KW-0812">Transmembrane</keyword>